<keyword evidence="4" id="KW-0677">Repeat</keyword>
<feature type="region of interest" description="Disordered" evidence="8">
    <location>
        <begin position="1"/>
        <end position="84"/>
    </location>
</feature>
<name>A0A2R5G516_9STRA</name>
<dbReference type="Pfam" id="PF00160">
    <property type="entry name" value="Pro_isomerase"/>
    <property type="match status" value="1"/>
</dbReference>
<evidence type="ECO:0000313" key="10">
    <source>
        <dbReference type="EMBL" id="GBG25429.1"/>
    </source>
</evidence>
<dbReference type="EMBL" id="BEYU01000012">
    <property type="protein sequence ID" value="GBG25429.1"/>
    <property type="molecule type" value="Genomic_DNA"/>
</dbReference>
<organism evidence="10 11">
    <name type="scientific">Hondaea fermentalgiana</name>
    <dbReference type="NCBI Taxonomy" id="2315210"/>
    <lineage>
        <taxon>Eukaryota</taxon>
        <taxon>Sar</taxon>
        <taxon>Stramenopiles</taxon>
        <taxon>Bigyra</taxon>
        <taxon>Labyrinthulomycetes</taxon>
        <taxon>Thraustochytrida</taxon>
        <taxon>Thraustochytriidae</taxon>
        <taxon>Hondaea</taxon>
    </lineage>
</organism>
<dbReference type="EC" id="5.2.1.8" evidence="2"/>
<feature type="domain" description="PPIase cyclophilin-type" evidence="9">
    <location>
        <begin position="552"/>
        <end position="707"/>
    </location>
</feature>
<dbReference type="SUPFAM" id="SSF50978">
    <property type="entry name" value="WD40 repeat-like"/>
    <property type="match status" value="1"/>
</dbReference>
<evidence type="ECO:0000313" key="11">
    <source>
        <dbReference type="Proteomes" id="UP000241890"/>
    </source>
</evidence>
<dbReference type="Gene3D" id="2.40.100.10">
    <property type="entry name" value="Cyclophilin-like"/>
    <property type="match status" value="1"/>
</dbReference>
<dbReference type="InterPro" id="IPR020892">
    <property type="entry name" value="Cyclophilin-type_PPIase_CS"/>
</dbReference>
<dbReference type="Proteomes" id="UP000241890">
    <property type="component" value="Unassembled WGS sequence"/>
</dbReference>
<dbReference type="GO" id="GO:0003755">
    <property type="term" value="F:peptidyl-prolyl cis-trans isomerase activity"/>
    <property type="evidence" value="ECO:0007669"/>
    <property type="project" value="UniProtKB-KW"/>
</dbReference>
<dbReference type="PRINTS" id="PR00153">
    <property type="entry name" value="CSAPPISMRASE"/>
</dbReference>
<dbReference type="PANTHER" id="PTHR45625:SF4">
    <property type="entry name" value="PEPTIDYLPROLYL ISOMERASE DOMAIN AND WD REPEAT-CONTAINING PROTEIN 1"/>
    <property type="match status" value="1"/>
</dbReference>
<dbReference type="InterPro" id="IPR044666">
    <property type="entry name" value="Cyclophilin_A-like"/>
</dbReference>
<dbReference type="PANTHER" id="PTHR45625">
    <property type="entry name" value="PEPTIDYL-PROLYL CIS-TRANS ISOMERASE-RELATED"/>
    <property type="match status" value="1"/>
</dbReference>
<comment type="caution">
    <text evidence="10">The sequence shown here is derived from an EMBL/GenBank/DDBJ whole genome shotgun (WGS) entry which is preliminary data.</text>
</comment>
<dbReference type="PROSITE" id="PS50294">
    <property type="entry name" value="WD_REPEATS_REGION"/>
    <property type="match status" value="1"/>
</dbReference>
<dbReference type="FunCoup" id="A0A2R5G516">
    <property type="interactions" value="425"/>
</dbReference>
<gene>
    <name evidence="10" type="ORF">FCC1311_016472</name>
</gene>
<dbReference type="InterPro" id="IPR002130">
    <property type="entry name" value="Cyclophilin-type_PPIase_dom"/>
</dbReference>
<keyword evidence="5" id="KW-0697">Rotamase</keyword>
<dbReference type="FunFam" id="2.40.100.10:FF:000003">
    <property type="entry name" value="Peptidylprolyl isomerase domain and WD repeat-containing 1"/>
    <property type="match status" value="1"/>
</dbReference>
<dbReference type="InParanoid" id="A0A2R5G516"/>
<accession>A0A2R5G516</accession>
<dbReference type="OrthoDB" id="10264753at2759"/>
<dbReference type="PROSITE" id="PS50082">
    <property type="entry name" value="WD_REPEATS_2"/>
    <property type="match status" value="2"/>
</dbReference>
<evidence type="ECO:0000256" key="3">
    <source>
        <dbReference type="ARBA" id="ARBA00022574"/>
    </source>
</evidence>
<keyword evidence="11" id="KW-1185">Reference proteome</keyword>
<evidence type="ECO:0000259" key="9">
    <source>
        <dbReference type="PROSITE" id="PS50072"/>
    </source>
</evidence>
<dbReference type="AlphaFoldDB" id="A0A2R5G516"/>
<proteinExistence type="predicted"/>
<dbReference type="Pfam" id="PF00400">
    <property type="entry name" value="WD40"/>
    <property type="match status" value="2"/>
</dbReference>
<protein>
    <recommendedName>
        <fullName evidence="2">peptidylprolyl isomerase</fullName>
        <ecNumber evidence="2">5.2.1.8</ecNumber>
    </recommendedName>
</protein>
<sequence>MGSGDESSDDEGPRLPQPVKTKASAPSGGDQGHAAKNHNAAAASDQQNGAVANEESAKSGAASQDATHDKDEAPEAISSGRGKKRKRSAALEKVYLDRLPCADLYEKSYMHKTQVTHTAVSAACSFIVTGSDDGQVRFWKIMPARVEFVKTYQAHAEALTALSMSLDGKRLCSAGLDNTLKVFDVAGFDMTNIIALDFAPGPVTWLRSHPRSVATNRHLIAVAHRDNGTIAIFDHESTDGAHPLAKIDLHRAPVTALCFLPERHCVVSADAQGFVEFWTNGTSGDTSSFQFPDRAHAGVGTVRFSRKIETDLFELNKRKTFALGASASADGKLLALSCANGEVIVFRFATGKLKLVITESLARKDLDDGAAGAAQGIDPVDFGRRVAIERKYAAKAATGAAPPSVALFDEAGAFLVLPTMEGIKLINVETGATTRVLGRLESSERFAGIALYQGVPDRNYQMQRALHGADTSALKNKSSANAANAVDPIIVSAAFDKQRFYLFTRREPAADDDAPSHSSAGRDVFNEKPINLLGGSGAGGDRDAGLQVTQVLARSATIHTSMGDLVAELFPDVAPLTVENFSTHAKRGYYDNLTFHRIIKDFMIQGGDPKGNGTGGESIWGGTFADEFDTKRLRHDRPFTLSMANAGPSTNGSQFFITTKETPWLDGKHTIFGRVVKGMDVAREIESVKVDRNDKPLIPVKILSISVALAPPTGTGS</sequence>
<feature type="repeat" description="WD" evidence="7">
    <location>
        <begin position="152"/>
        <end position="185"/>
    </location>
</feature>
<dbReference type="SMART" id="SM00320">
    <property type="entry name" value="WD40"/>
    <property type="match status" value="4"/>
</dbReference>
<evidence type="ECO:0000256" key="2">
    <source>
        <dbReference type="ARBA" id="ARBA00013194"/>
    </source>
</evidence>
<dbReference type="InterPro" id="IPR001680">
    <property type="entry name" value="WD40_rpt"/>
</dbReference>
<dbReference type="Gene3D" id="2.130.10.10">
    <property type="entry name" value="YVTN repeat-like/Quinoprotein amine dehydrogenase"/>
    <property type="match status" value="1"/>
</dbReference>
<dbReference type="PROSITE" id="PS50072">
    <property type="entry name" value="CSA_PPIASE_2"/>
    <property type="match status" value="1"/>
</dbReference>
<dbReference type="InterPro" id="IPR036322">
    <property type="entry name" value="WD40_repeat_dom_sf"/>
</dbReference>
<evidence type="ECO:0000256" key="4">
    <source>
        <dbReference type="ARBA" id="ARBA00022737"/>
    </source>
</evidence>
<evidence type="ECO:0000256" key="1">
    <source>
        <dbReference type="ARBA" id="ARBA00000971"/>
    </source>
</evidence>
<evidence type="ECO:0000256" key="7">
    <source>
        <dbReference type="PROSITE-ProRule" id="PRU00221"/>
    </source>
</evidence>
<keyword evidence="3 7" id="KW-0853">WD repeat</keyword>
<dbReference type="GO" id="GO:0005634">
    <property type="term" value="C:nucleus"/>
    <property type="evidence" value="ECO:0007669"/>
    <property type="project" value="UniProtKB-ARBA"/>
</dbReference>
<keyword evidence="6 10" id="KW-0413">Isomerase</keyword>
<feature type="compositionally biased region" description="Acidic residues" evidence="8">
    <location>
        <begin position="1"/>
        <end position="10"/>
    </location>
</feature>
<dbReference type="InterPro" id="IPR029000">
    <property type="entry name" value="Cyclophilin-like_dom_sf"/>
</dbReference>
<evidence type="ECO:0000256" key="6">
    <source>
        <dbReference type="ARBA" id="ARBA00023235"/>
    </source>
</evidence>
<dbReference type="InterPro" id="IPR015943">
    <property type="entry name" value="WD40/YVTN_repeat-like_dom_sf"/>
</dbReference>
<dbReference type="GO" id="GO:0006457">
    <property type="term" value="P:protein folding"/>
    <property type="evidence" value="ECO:0007669"/>
    <property type="project" value="InterPro"/>
</dbReference>
<dbReference type="PROSITE" id="PS00170">
    <property type="entry name" value="CSA_PPIASE_1"/>
    <property type="match status" value="1"/>
</dbReference>
<dbReference type="SUPFAM" id="SSF50891">
    <property type="entry name" value="Cyclophilin-like"/>
    <property type="match status" value="1"/>
</dbReference>
<evidence type="ECO:0000256" key="8">
    <source>
        <dbReference type="SAM" id="MobiDB-lite"/>
    </source>
</evidence>
<comment type="catalytic activity">
    <reaction evidence="1">
        <text>[protein]-peptidylproline (omega=180) = [protein]-peptidylproline (omega=0)</text>
        <dbReference type="Rhea" id="RHEA:16237"/>
        <dbReference type="Rhea" id="RHEA-COMP:10747"/>
        <dbReference type="Rhea" id="RHEA-COMP:10748"/>
        <dbReference type="ChEBI" id="CHEBI:83833"/>
        <dbReference type="ChEBI" id="CHEBI:83834"/>
        <dbReference type="EC" id="5.2.1.8"/>
    </reaction>
</comment>
<feature type="repeat" description="WD" evidence="7">
    <location>
        <begin position="108"/>
        <end position="141"/>
    </location>
</feature>
<evidence type="ECO:0000256" key="5">
    <source>
        <dbReference type="ARBA" id="ARBA00023110"/>
    </source>
</evidence>
<reference evidence="10 11" key="1">
    <citation type="submission" date="2017-12" db="EMBL/GenBank/DDBJ databases">
        <title>Sequencing, de novo assembly and annotation of complete genome of a new Thraustochytrid species, strain FCC1311.</title>
        <authorList>
            <person name="Sedici K."/>
            <person name="Godart F."/>
            <person name="Aiese Cigliano R."/>
            <person name="Sanseverino W."/>
            <person name="Barakat M."/>
            <person name="Ortet P."/>
            <person name="Marechal E."/>
            <person name="Cagnac O."/>
            <person name="Amato A."/>
        </authorList>
    </citation>
    <scope>NUCLEOTIDE SEQUENCE [LARGE SCALE GENOMIC DNA]</scope>
</reference>